<evidence type="ECO:0000313" key="3">
    <source>
        <dbReference type="Proteomes" id="UP001151699"/>
    </source>
</evidence>
<sequence length="217" mass="24230">MKMLKVVLIALTCHLNSLYYVHGFHQPDLVSFGDAMEYFLSVPLSCSNVPNVNNVTDSFLGTFTRCTAKVSSSSPGRVFGNLAAICENEEQYLQCWDQLKQDIISNCNQTTYLPGVYAATVKSFCGNDQGNTTISNLTRSMLTISKEDQENCPEETGIHWLDNCKPSLDTMISEDLCDRQNAISKCLEKITCQNIEFGRLQLQIYSNGRAYLNNCSS</sequence>
<dbReference type="OrthoDB" id="8249377at2759"/>
<keyword evidence="1" id="KW-0732">Signal</keyword>
<evidence type="ECO:0000313" key="2">
    <source>
        <dbReference type="EMBL" id="KAJ6648622.1"/>
    </source>
</evidence>
<comment type="caution">
    <text evidence="2">The sequence shown here is derived from an EMBL/GenBank/DDBJ whole genome shotgun (WGS) entry which is preliminary data.</text>
</comment>
<evidence type="ECO:0008006" key="4">
    <source>
        <dbReference type="Google" id="ProtNLM"/>
    </source>
</evidence>
<name>A0A9Q0S7V8_9DIPT</name>
<accession>A0A9Q0S7V8</accession>
<feature type="signal peptide" evidence="1">
    <location>
        <begin position="1"/>
        <end position="23"/>
    </location>
</feature>
<dbReference type="AlphaFoldDB" id="A0A9Q0S7V8"/>
<evidence type="ECO:0000256" key="1">
    <source>
        <dbReference type="SAM" id="SignalP"/>
    </source>
</evidence>
<gene>
    <name evidence="2" type="ORF">Bhyg_03853</name>
</gene>
<proteinExistence type="predicted"/>
<reference evidence="2" key="1">
    <citation type="submission" date="2022-07" db="EMBL/GenBank/DDBJ databases">
        <authorList>
            <person name="Trinca V."/>
            <person name="Uliana J.V.C."/>
            <person name="Torres T.T."/>
            <person name="Ward R.J."/>
            <person name="Monesi N."/>
        </authorList>
    </citation>
    <scope>NUCLEOTIDE SEQUENCE</scope>
    <source>
        <strain evidence="2">HSMRA1968</strain>
        <tissue evidence="2">Whole embryos</tissue>
    </source>
</reference>
<organism evidence="2 3">
    <name type="scientific">Pseudolycoriella hygida</name>
    <dbReference type="NCBI Taxonomy" id="35572"/>
    <lineage>
        <taxon>Eukaryota</taxon>
        <taxon>Metazoa</taxon>
        <taxon>Ecdysozoa</taxon>
        <taxon>Arthropoda</taxon>
        <taxon>Hexapoda</taxon>
        <taxon>Insecta</taxon>
        <taxon>Pterygota</taxon>
        <taxon>Neoptera</taxon>
        <taxon>Endopterygota</taxon>
        <taxon>Diptera</taxon>
        <taxon>Nematocera</taxon>
        <taxon>Sciaroidea</taxon>
        <taxon>Sciaridae</taxon>
        <taxon>Pseudolycoriella</taxon>
    </lineage>
</organism>
<feature type="chain" id="PRO_5040392833" description="Secreted protein" evidence="1">
    <location>
        <begin position="24"/>
        <end position="217"/>
    </location>
</feature>
<dbReference type="Proteomes" id="UP001151699">
    <property type="component" value="Chromosome A"/>
</dbReference>
<protein>
    <recommendedName>
        <fullName evidence="4">Secreted protein</fullName>
    </recommendedName>
</protein>
<dbReference type="EMBL" id="WJQU01000001">
    <property type="protein sequence ID" value="KAJ6648622.1"/>
    <property type="molecule type" value="Genomic_DNA"/>
</dbReference>
<keyword evidence="3" id="KW-1185">Reference proteome</keyword>